<keyword evidence="3 5" id="KW-1133">Transmembrane helix</keyword>
<keyword evidence="4 5" id="KW-0472">Membrane</keyword>
<evidence type="ECO:0000256" key="1">
    <source>
        <dbReference type="ARBA" id="ARBA00004141"/>
    </source>
</evidence>
<keyword evidence="2 5" id="KW-0812">Transmembrane</keyword>
<dbReference type="InterPro" id="IPR000292">
    <property type="entry name" value="For/NO2_transpt"/>
</dbReference>
<evidence type="ECO:0000256" key="3">
    <source>
        <dbReference type="ARBA" id="ARBA00022989"/>
    </source>
</evidence>
<dbReference type="AlphaFoldDB" id="A0A6I2GEG0"/>
<name>A0A6I2GEG0_9LACT</name>
<dbReference type="PANTHER" id="PTHR30520">
    <property type="entry name" value="FORMATE TRANSPORTER-RELATED"/>
    <property type="match status" value="1"/>
</dbReference>
<accession>A0A6I2GEG0</accession>
<dbReference type="Proteomes" id="UP000430975">
    <property type="component" value="Unassembled WGS sequence"/>
</dbReference>
<feature type="transmembrane region" description="Helical" evidence="5">
    <location>
        <begin position="233"/>
        <end position="255"/>
    </location>
</feature>
<evidence type="ECO:0000256" key="4">
    <source>
        <dbReference type="ARBA" id="ARBA00023136"/>
    </source>
</evidence>
<comment type="caution">
    <text evidence="6">The sequence shown here is derived from an EMBL/GenBank/DDBJ whole genome shotgun (WGS) entry which is preliminary data.</text>
</comment>
<comment type="subcellular location">
    <subcellularLocation>
        <location evidence="1">Membrane</location>
        <topology evidence="1">Multi-pass membrane protein</topology>
    </subcellularLocation>
</comment>
<feature type="transmembrane region" description="Helical" evidence="5">
    <location>
        <begin position="185"/>
        <end position="213"/>
    </location>
</feature>
<gene>
    <name evidence="6" type="ORF">GIY09_10305</name>
</gene>
<dbReference type="GO" id="GO:0005886">
    <property type="term" value="C:plasma membrane"/>
    <property type="evidence" value="ECO:0007669"/>
    <property type="project" value="TreeGrafter"/>
</dbReference>
<proteinExistence type="predicted"/>
<evidence type="ECO:0000256" key="2">
    <source>
        <dbReference type="ARBA" id="ARBA00022692"/>
    </source>
</evidence>
<feature type="transmembrane region" description="Helical" evidence="5">
    <location>
        <begin position="154"/>
        <end position="178"/>
    </location>
</feature>
<dbReference type="GO" id="GO:0015499">
    <property type="term" value="F:formate transmembrane transporter activity"/>
    <property type="evidence" value="ECO:0007669"/>
    <property type="project" value="TreeGrafter"/>
</dbReference>
<keyword evidence="7" id="KW-1185">Reference proteome</keyword>
<protein>
    <submittedName>
        <fullName evidence="6">Formate-nitrite transporter</fullName>
    </submittedName>
</protein>
<dbReference type="Pfam" id="PF01226">
    <property type="entry name" value="Form_Nir_trans"/>
    <property type="match status" value="1"/>
</dbReference>
<feature type="transmembrane region" description="Helical" evidence="5">
    <location>
        <begin position="28"/>
        <end position="48"/>
    </location>
</feature>
<feature type="transmembrane region" description="Helical" evidence="5">
    <location>
        <begin position="108"/>
        <end position="134"/>
    </location>
</feature>
<evidence type="ECO:0000256" key="5">
    <source>
        <dbReference type="SAM" id="Phobius"/>
    </source>
</evidence>
<dbReference type="EMBL" id="WJQS01000010">
    <property type="protein sequence ID" value="MRI86237.1"/>
    <property type="molecule type" value="Genomic_DNA"/>
</dbReference>
<dbReference type="RefSeq" id="WP_153863938.1">
    <property type="nucleotide sequence ID" value="NZ_WJQS01000010.1"/>
</dbReference>
<dbReference type="Gene3D" id="1.20.1080.10">
    <property type="entry name" value="Glycerol uptake facilitator protein"/>
    <property type="match status" value="1"/>
</dbReference>
<reference evidence="6 7" key="1">
    <citation type="submission" date="2019-11" db="EMBL/GenBank/DDBJ databases">
        <title>Characterisation of Fundicoccus ignavus gen. nov. sp. nov., a novel genus of the family Aerococcaceae isolated from bulk tank milk.</title>
        <authorList>
            <person name="Siebert A."/>
            <person name="Huptas C."/>
            <person name="Wenning M."/>
            <person name="Scherer S."/>
            <person name="Doll E.V."/>
        </authorList>
    </citation>
    <scope>NUCLEOTIDE SEQUENCE [LARGE SCALE GENOMIC DNA]</scope>
    <source>
        <strain evidence="6 7">WS4759</strain>
    </source>
</reference>
<feature type="transmembrane region" description="Helical" evidence="5">
    <location>
        <begin position="60"/>
        <end position="79"/>
    </location>
</feature>
<dbReference type="PANTHER" id="PTHR30520:SF8">
    <property type="entry name" value="NITRITE TRANSPORTER NIRC"/>
    <property type="match status" value="1"/>
</dbReference>
<evidence type="ECO:0000313" key="6">
    <source>
        <dbReference type="EMBL" id="MRI86237.1"/>
    </source>
</evidence>
<sequence length="264" mass="28861">MGVSSFSGNIGKACQKKVALFDESKIRYGLRATLAGAFLTLTTAVGGIAADNSMQIHHDLGKFVFSFLFAWGLVFVLFLNTELATSNMMYLTAGVYYKAINLSKAVKILLFCTLFNLVGALFIGWLCSFSAPFLNLSDTSYLVTVVGAKLSKGSSQIIIEGILANIFVNIAILGFLFIKSSSARVSVIIIAVFMFVYLGYDHVIANFGSFSLVMYNNSHMINGFELLNILRQWTMAFIGNYLGGGVCIGLCYAYLNNTQTIYQD</sequence>
<evidence type="ECO:0000313" key="7">
    <source>
        <dbReference type="Proteomes" id="UP000430975"/>
    </source>
</evidence>
<dbReference type="InterPro" id="IPR023271">
    <property type="entry name" value="Aquaporin-like"/>
</dbReference>
<organism evidence="6 7">
    <name type="scientific">Fundicoccus ignavus</name>
    <dbReference type="NCBI Taxonomy" id="2664442"/>
    <lineage>
        <taxon>Bacteria</taxon>
        <taxon>Bacillati</taxon>
        <taxon>Bacillota</taxon>
        <taxon>Bacilli</taxon>
        <taxon>Lactobacillales</taxon>
        <taxon>Aerococcaceae</taxon>
        <taxon>Fundicoccus</taxon>
    </lineage>
</organism>